<evidence type="ECO:0000313" key="2">
    <source>
        <dbReference type="EMBL" id="VFJ49389.1"/>
    </source>
</evidence>
<organism evidence="3">
    <name type="scientific">Candidatus Kentrum sp. FM</name>
    <dbReference type="NCBI Taxonomy" id="2126340"/>
    <lineage>
        <taxon>Bacteria</taxon>
        <taxon>Pseudomonadati</taxon>
        <taxon>Pseudomonadota</taxon>
        <taxon>Gammaproteobacteria</taxon>
        <taxon>Candidatus Kentrum</taxon>
    </lineage>
</organism>
<evidence type="ECO:0000313" key="3">
    <source>
        <dbReference type="EMBL" id="VFJ72075.1"/>
    </source>
</evidence>
<reference evidence="3" key="1">
    <citation type="submission" date="2019-02" db="EMBL/GenBank/DDBJ databases">
        <authorList>
            <person name="Gruber-Vodicka R. H."/>
            <person name="Seah K. B. B."/>
        </authorList>
    </citation>
    <scope>NUCLEOTIDE SEQUENCE</scope>
    <source>
        <strain evidence="2">BECK_BZ163</strain>
        <strain evidence="4">BECK_BZ164</strain>
        <strain evidence="3">BECK_BZ165</strain>
    </source>
</reference>
<evidence type="ECO:0000259" key="1">
    <source>
        <dbReference type="Pfam" id="PF09992"/>
    </source>
</evidence>
<feature type="domain" description="Phosphodiester glycosidase" evidence="1">
    <location>
        <begin position="390"/>
        <end position="445"/>
    </location>
</feature>
<dbReference type="InterPro" id="IPR018711">
    <property type="entry name" value="NAGPA"/>
</dbReference>
<dbReference type="AlphaFoldDB" id="A0A450TTL1"/>
<name>A0A450TTL1_9GAMM</name>
<protein>
    <recommendedName>
        <fullName evidence="1">Phosphodiester glycosidase domain-containing protein</fullName>
    </recommendedName>
</protein>
<dbReference type="EMBL" id="CAADFL010000142">
    <property type="protein sequence ID" value="VFK10506.1"/>
    <property type="molecule type" value="Genomic_DNA"/>
</dbReference>
<dbReference type="Pfam" id="PF09992">
    <property type="entry name" value="NAGPA"/>
    <property type="match status" value="1"/>
</dbReference>
<gene>
    <name evidence="2" type="ORF">BECKFM1743A_GA0114220_100711</name>
    <name evidence="4" type="ORF">BECKFM1743B_GA0114221_101427</name>
    <name evidence="3" type="ORF">BECKFM1743C_GA0114222_106302</name>
</gene>
<accession>A0A450TTL1</accession>
<dbReference type="EMBL" id="CAADFA010000630">
    <property type="protein sequence ID" value="VFJ72075.1"/>
    <property type="molecule type" value="Genomic_DNA"/>
</dbReference>
<evidence type="ECO:0000313" key="4">
    <source>
        <dbReference type="EMBL" id="VFK10506.1"/>
    </source>
</evidence>
<sequence length="483" mass="56223">MYNILHERRKLYERHKLDDREIKISLYYFNRDEEVFLIYSRGMENGPGIVRDGKSSPWMAHPNPSYIGQRTTDADIQRYGTYFLNQALKNEDNDNLQDRITKLSLNDPDDPLLPELKELLESNRNQKDYITEFKRAYPGYEIIAIQGIGDLTMNLWNVAYINSQFVDEPQFLHLFDEPINDRTYSCLVKWKTGKLEICDVKFNRFIYNNNKRDPLIVQIREKGVANQIEFAVYGQRMAHSKYGSKTNESVEFDRYQIAHQFSDVRHLLELPNLNPKQKLPFPSDPGRPRYYFGREQKDDIWFGEAEILENRNLRKAALSGSVELNTLHSGLGASHDQIEAAMEKHRYTHTTHPTSPLKSEGIPVHRTALGHPDDCEWRFVSGEEQYVEVVLRENRYPCTMVGLDRDGKFHMFAWNGIYSQEPGLTLRQSARIMCQHGVTDAILCDEGEDVFQYISDGNDLIPIIEPKRGQIRAALVVARRIRD</sequence>
<proteinExistence type="predicted"/>
<dbReference type="EMBL" id="CAADEZ010000071">
    <property type="protein sequence ID" value="VFJ49389.1"/>
    <property type="molecule type" value="Genomic_DNA"/>
</dbReference>